<dbReference type="InterPro" id="IPR054207">
    <property type="entry name" value="DUF6913"/>
</dbReference>
<evidence type="ECO:0000313" key="1">
    <source>
        <dbReference type="EMBL" id="AKA36582.1"/>
    </source>
</evidence>
<dbReference type="PATRIC" id="fig|516051.4.peg.3115"/>
<organism evidence="1 2">
    <name type="scientific">Flagellimonas lutaonensis</name>
    <dbReference type="NCBI Taxonomy" id="516051"/>
    <lineage>
        <taxon>Bacteria</taxon>
        <taxon>Pseudomonadati</taxon>
        <taxon>Bacteroidota</taxon>
        <taxon>Flavobacteriia</taxon>
        <taxon>Flavobacteriales</taxon>
        <taxon>Flavobacteriaceae</taxon>
        <taxon>Flagellimonas</taxon>
    </lineage>
</organism>
<accession>A0A0D5YWB2</accession>
<gene>
    <name evidence="1" type="ORF">VC82_3038</name>
</gene>
<protein>
    <submittedName>
        <fullName evidence="1">Uncharacterized protein</fullName>
    </submittedName>
</protein>
<dbReference type="OrthoDB" id="1430532at2"/>
<dbReference type="Proteomes" id="UP000032726">
    <property type="component" value="Chromosome"/>
</dbReference>
<dbReference type="AlphaFoldDB" id="A0A0D5YWB2"/>
<name>A0A0D5YWB2_9FLAO</name>
<dbReference type="STRING" id="516051.VC82_3038"/>
<reference evidence="1 2" key="1">
    <citation type="submission" date="2015-03" db="EMBL/GenBank/DDBJ databases">
        <title>Complete genome sequence of Muricauda lutaonensis CC-HSB-11T, isolated from a coastal hot spring.</title>
        <authorList>
            <person name="Kim K.M."/>
        </authorList>
    </citation>
    <scope>NUCLEOTIDE SEQUENCE [LARGE SCALE GENOMIC DNA]</scope>
    <source>
        <strain evidence="1 2">CC-HSB-11</strain>
    </source>
</reference>
<dbReference type="RefSeq" id="WP_045803098.1">
    <property type="nucleotide sequence ID" value="NZ_CP011071.1"/>
</dbReference>
<evidence type="ECO:0000313" key="2">
    <source>
        <dbReference type="Proteomes" id="UP000032726"/>
    </source>
</evidence>
<sequence>MVFKAIQDKFKVKSGLKYLQEELENPTVSVSRGHGVSSIACIVDVDRFPKAESFYELIQELSLRPNAIKIIGYKREYDKNSPYAIPMFSDKDLGWKGEIENGYVLEFLGREYDLLINYYTDDNLMMKLLSVKTAARIKVGFAEVDTKLNDLILHTPYQDFKVFKAELHKYLKVLNEVE</sequence>
<keyword evidence="2" id="KW-1185">Reference proteome</keyword>
<dbReference type="KEGG" id="mlt:VC82_3038"/>
<dbReference type="HOGENOM" id="CLU_129255_0_0_10"/>
<dbReference type="Pfam" id="PF21857">
    <property type="entry name" value="DUF6913"/>
    <property type="match status" value="1"/>
</dbReference>
<proteinExistence type="predicted"/>
<dbReference type="EMBL" id="CP011071">
    <property type="protein sequence ID" value="AKA36582.1"/>
    <property type="molecule type" value="Genomic_DNA"/>
</dbReference>